<name>M5GAQ7_DACPD</name>
<feature type="compositionally biased region" description="Polar residues" evidence="9">
    <location>
        <begin position="19"/>
        <end position="30"/>
    </location>
</feature>
<comment type="subcellular location">
    <subcellularLocation>
        <location evidence="1">Nucleus</location>
    </subcellularLocation>
</comment>
<feature type="compositionally biased region" description="Low complexity" evidence="9">
    <location>
        <begin position="97"/>
        <end position="113"/>
    </location>
</feature>
<dbReference type="STRING" id="1858805.M5GAQ7"/>
<dbReference type="EMBL" id="JH795855">
    <property type="protein sequence ID" value="EJU05959.1"/>
    <property type="molecule type" value="Genomic_DNA"/>
</dbReference>
<dbReference type="OrthoDB" id="21060at2759"/>
<feature type="compositionally biased region" description="Low complexity" evidence="9">
    <location>
        <begin position="38"/>
        <end position="51"/>
    </location>
</feature>
<dbReference type="Proteomes" id="UP000030653">
    <property type="component" value="Unassembled WGS sequence"/>
</dbReference>
<protein>
    <recommendedName>
        <fullName evidence="3">Transcription initiation factor TFIID subunit 4</fullName>
    </recommendedName>
    <alternativeName>
        <fullName evidence="8">TBP-associated factor 4</fullName>
    </alternativeName>
</protein>
<dbReference type="GO" id="GO:0006352">
    <property type="term" value="P:DNA-templated transcription initiation"/>
    <property type="evidence" value="ECO:0007669"/>
    <property type="project" value="InterPro"/>
</dbReference>
<dbReference type="RefSeq" id="XP_040632853.1">
    <property type="nucleotide sequence ID" value="XM_040769511.1"/>
</dbReference>
<feature type="region of interest" description="Disordered" evidence="9">
    <location>
        <begin position="409"/>
        <end position="452"/>
    </location>
</feature>
<accession>M5GAQ7</accession>
<dbReference type="CDD" id="cd08045">
    <property type="entry name" value="HFD_TAF4"/>
    <property type="match status" value="1"/>
</dbReference>
<feature type="region of interest" description="Disordered" evidence="9">
    <location>
        <begin position="489"/>
        <end position="527"/>
    </location>
</feature>
<feature type="compositionally biased region" description="Low complexity" evidence="9">
    <location>
        <begin position="503"/>
        <end position="519"/>
    </location>
</feature>
<dbReference type="GO" id="GO:0005669">
    <property type="term" value="C:transcription factor TFIID complex"/>
    <property type="evidence" value="ECO:0007669"/>
    <property type="project" value="InterPro"/>
</dbReference>
<dbReference type="HOGENOM" id="CLU_463084_0_0_1"/>
<evidence type="ECO:0000313" key="12">
    <source>
        <dbReference type="Proteomes" id="UP000030653"/>
    </source>
</evidence>
<feature type="region of interest" description="Disordered" evidence="9">
    <location>
        <begin position="1"/>
        <end position="51"/>
    </location>
</feature>
<feature type="compositionally biased region" description="Gly residues" evidence="9">
    <location>
        <begin position="556"/>
        <end position="577"/>
    </location>
</feature>
<gene>
    <name evidence="11" type="ORF">DACRYDRAFT_112781</name>
</gene>
<evidence type="ECO:0000256" key="4">
    <source>
        <dbReference type="ARBA" id="ARBA00023015"/>
    </source>
</evidence>
<evidence type="ECO:0000256" key="3">
    <source>
        <dbReference type="ARBA" id="ARBA00017306"/>
    </source>
</evidence>
<evidence type="ECO:0000256" key="9">
    <source>
        <dbReference type="SAM" id="MobiDB-lite"/>
    </source>
</evidence>
<keyword evidence="5" id="KW-0804">Transcription</keyword>
<organism evidence="11 12">
    <name type="scientific">Dacryopinax primogenitus (strain DJM 731)</name>
    <name type="common">Brown rot fungus</name>
    <dbReference type="NCBI Taxonomy" id="1858805"/>
    <lineage>
        <taxon>Eukaryota</taxon>
        <taxon>Fungi</taxon>
        <taxon>Dikarya</taxon>
        <taxon>Basidiomycota</taxon>
        <taxon>Agaricomycotina</taxon>
        <taxon>Dacrymycetes</taxon>
        <taxon>Dacrymycetales</taxon>
        <taxon>Dacrymycetaceae</taxon>
        <taxon>Dacryopinax</taxon>
    </lineage>
</organism>
<comment type="function">
    <text evidence="7">Functions as a component of the DNA-binding general transcription factor complex TFIID. Binding of TFIID to a promoter (with or without TATA element) is the initial step in pre-initiation complex (PIC) formation. TFIID plays a key role in the regulation of gene expression by RNA polymerase II through different activities such as transcription activator interaction, core promoter recognition and selectivity, TFIIA and TFIIB interaction, chromatin modification (histone acetylation by TAF1), facilitation of DNA opening and initiation of transcription.</text>
</comment>
<dbReference type="AlphaFoldDB" id="M5GAQ7"/>
<feature type="region of interest" description="Disordered" evidence="9">
    <location>
        <begin position="89"/>
        <end position="115"/>
    </location>
</feature>
<keyword evidence="12" id="KW-1185">Reference proteome</keyword>
<feature type="region of interest" description="Disordered" evidence="9">
    <location>
        <begin position="178"/>
        <end position="206"/>
    </location>
</feature>
<comment type="similarity">
    <text evidence="2">Belongs to the TAF4 family.</text>
</comment>
<reference evidence="11 12" key="1">
    <citation type="journal article" date="2012" name="Science">
        <title>The Paleozoic origin of enzymatic lignin decomposition reconstructed from 31 fungal genomes.</title>
        <authorList>
            <person name="Floudas D."/>
            <person name="Binder M."/>
            <person name="Riley R."/>
            <person name="Barry K."/>
            <person name="Blanchette R.A."/>
            <person name="Henrissat B."/>
            <person name="Martinez A.T."/>
            <person name="Otillar R."/>
            <person name="Spatafora J.W."/>
            <person name="Yadav J.S."/>
            <person name="Aerts A."/>
            <person name="Benoit I."/>
            <person name="Boyd A."/>
            <person name="Carlson A."/>
            <person name="Copeland A."/>
            <person name="Coutinho P.M."/>
            <person name="de Vries R.P."/>
            <person name="Ferreira P."/>
            <person name="Findley K."/>
            <person name="Foster B."/>
            <person name="Gaskell J."/>
            <person name="Glotzer D."/>
            <person name="Gorecki P."/>
            <person name="Heitman J."/>
            <person name="Hesse C."/>
            <person name="Hori C."/>
            <person name="Igarashi K."/>
            <person name="Jurgens J.A."/>
            <person name="Kallen N."/>
            <person name="Kersten P."/>
            <person name="Kohler A."/>
            <person name="Kuees U."/>
            <person name="Kumar T.K.A."/>
            <person name="Kuo A."/>
            <person name="LaButti K."/>
            <person name="Larrondo L.F."/>
            <person name="Lindquist E."/>
            <person name="Ling A."/>
            <person name="Lombard V."/>
            <person name="Lucas S."/>
            <person name="Lundell T."/>
            <person name="Martin R."/>
            <person name="McLaughlin D.J."/>
            <person name="Morgenstern I."/>
            <person name="Morin E."/>
            <person name="Murat C."/>
            <person name="Nagy L.G."/>
            <person name="Nolan M."/>
            <person name="Ohm R.A."/>
            <person name="Patyshakuliyeva A."/>
            <person name="Rokas A."/>
            <person name="Ruiz-Duenas F.J."/>
            <person name="Sabat G."/>
            <person name="Salamov A."/>
            <person name="Samejima M."/>
            <person name="Schmutz J."/>
            <person name="Slot J.C."/>
            <person name="St John F."/>
            <person name="Stenlid J."/>
            <person name="Sun H."/>
            <person name="Sun S."/>
            <person name="Syed K."/>
            <person name="Tsang A."/>
            <person name="Wiebenga A."/>
            <person name="Young D."/>
            <person name="Pisabarro A."/>
            <person name="Eastwood D.C."/>
            <person name="Martin F."/>
            <person name="Cullen D."/>
            <person name="Grigoriev I.V."/>
            <person name="Hibbett D.S."/>
        </authorList>
    </citation>
    <scope>NUCLEOTIDE SEQUENCE [LARGE SCALE GENOMIC DNA]</scope>
    <source>
        <strain evidence="11 12">DJM-731 SS1</strain>
    </source>
</reference>
<keyword evidence="4" id="KW-0805">Transcription regulation</keyword>
<dbReference type="GeneID" id="63684573"/>
<evidence type="ECO:0000259" key="10">
    <source>
        <dbReference type="Pfam" id="PF05236"/>
    </source>
</evidence>
<evidence type="ECO:0000256" key="2">
    <source>
        <dbReference type="ARBA" id="ARBA00006178"/>
    </source>
</evidence>
<dbReference type="InterPro" id="IPR007900">
    <property type="entry name" value="TAF4_C"/>
</dbReference>
<dbReference type="OMA" id="VIWAMEG"/>
<evidence type="ECO:0000256" key="6">
    <source>
        <dbReference type="ARBA" id="ARBA00023242"/>
    </source>
</evidence>
<feature type="domain" description="Transcription initiation factor TFIID component TAF4 C-terminal" evidence="10">
    <location>
        <begin position="253"/>
        <end position="555"/>
    </location>
</feature>
<evidence type="ECO:0000313" key="11">
    <source>
        <dbReference type="EMBL" id="EJU05959.1"/>
    </source>
</evidence>
<feature type="region of interest" description="Disordered" evidence="9">
    <location>
        <begin position="555"/>
        <end position="577"/>
    </location>
</feature>
<evidence type="ECO:0000256" key="1">
    <source>
        <dbReference type="ARBA" id="ARBA00004123"/>
    </source>
</evidence>
<feature type="region of interest" description="Disordered" evidence="9">
    <location>
        <begin position="236"/>
        <end position="260"/>
    </location>
</feature>
<evidence type="ECO:0000256" key="5">
    <source>
        <dbReference type="ARBA" id="ARBA00023163"/>
    </source>
</evidence>
<sequence>MSRQQASKRPKLDGGLALPQQSTGWPTTVGTPARVHTPGQPANGGLALPAGGVTGYTRAQWTTVQPTQVQQQMDPTIDPALQAAAYPQAMTTSPPLQRSASSASQPNASQPQAVPRLTAAEQAAWDEYVRKYYEYYGAPPPAPTPSGTQTPAVTAAAYQQQSTAAAYQVYQQRVASQQSQSSQSQSSQPAQQESQQSAQSSQSALQQPAYSQYAQQLFQQQQQQQAHAQYALPGTGVRRGRPVAQKPENKETINDALGSAGVDLRAEEDAIHRTYDAVPGSYPAVLNPRDDRTRKQTFIPPNAMMKRVNGIASGYSVKNVTSDASSYIALAAQAHISTLLRGALAASKNRQLAATGVMRPPGLYPQPAASEEDSLAPPLPMWSQEVTRDVGKQLAAIERVQRANELQARLKKREREDAANGANGEAGGEDDQPKKKKKKEGPGVAARNMSEGVRKRLSDAVAMRAAGNASSKYSWLQAGAAAAQGPIQPLKKLNKNKEKDAEAAPAPAASSTVATAKTKGPAGGWGRAYQNLKEEAKDNRRKVEVRDVIWAMEGRAGSGIPSGGEKGVGRGGRGGTRWRGWEAWSRIRE</sequence>
<keyword evidence="6" id="KW-0539">Nucleus</keyword>
<evidence type="ECO:0000256" key="8">
    <source>
        <dbReference type="ARBA" id="ARBA00031747"/>
    </source>
</evidence>
<proteinExistence type="inferred from homology"/>
<evidence type="ECO:0000256" key="7">
    <source>
        <dbReference type="ARBA" id="ARBA00025346"/>
    </source>
</evidence>
<dbReference type="Pfam" id="PF05236">
    <property type="entry name" value="TAF4"/>
    <property type="match status" value="1"/>
</dbReference>